<reference evidence="2 3" key="1">
    <citation type="submission" date="2021-06" db="EMBL/GenBank/DDBJ databases">
        <title>Caerostris extrusa draft genome.</title>
        <authorList>
            <person name="Kono N."/>
            <person name="Arakawa K."/>
        </authorList>
    </citation>
    <scope>NUCLEOTIDE SEQUENCE [LARGE SCALE GENOMIC DNA]</scope>
</reference>
<evidence type="ECO:0000256" key="1">
    <source>
        <dbReference type="SAM" id="SignalP"/>
    </source>
</evidence>
<proteinExistence type="predicted"/>
<protein>
    <recommendedName>
        <fullName evidence="4">Antistasin-like domain-containing protein</fullName>
    </recommendedName>
</protein>
<evidence type="ECO:0008006" key="4">
    <source>
        <dbReference type="Google" id="ProtNLM"/>
    </source>
</evidence>
<accession>A0AAV4X3B1</accession>
<sequence>MMFMTIFLVGVVFQFSVAGQIRCSTPDCPASCYLDYELGPCPVCVCDEEDGSEHSDDLVMPAIQCTIPMCEPPCRIDYSARPCPSCECYPPSMIQCSMPKCDPPCGINYSTTPCPSCECPEDETMHHAEYDEIVHY</sequence>
<feature type="signal peptide" evidence="1">
    <location>
        <begin position="1"/>
        <end position="18"/>
    </location>
</feature>
<dbReference type="AlphaFoldDB" id="A0AAV4X3B1"/>
<comment type="caution">
    <text evidence="2">The sequence shown here is derived from an EMBL/GenBank/DDBJ whole genome shotgun (WGS) entry which is preliminary data.</text>
</comment>
<dbReference type="Proteomes" id="UP001054945">
    <property type="component" value="Unassembled WGS sequence"/>
</dbReference>
<evidence type="ECO:0000313" key="3">
    <source>
        <dbReference type="Proteomes" id="UP001054945"/>
    </source>
</evidence>
<feature type="chain" id="PRO_5043741648" description="Antistasin-like domain-containing protein" evidence="1">
    <location>
        <begin position="19"/>
        <end position="136"/>
    </location>
</feature>
<dbReference type="EMBL" id="BPLR01017071">
    <property type="protein sequence ID" value="GIY88501.1"/>
    <property type="molecule type" value="Genomic_DNA"/>
</dbReference>
<keyword evidence="3" id="KW-1185">Reference proteome</keyword>
<organism evidence="2 3">
    <name type="scientific">Caerostris extrusa</name>
    <name type="common">Bark spider</name>
    <name type="synonym">Caerostris bankana</name>
    <dbReference type="NCBI Taxonomy" id="172846"/>
    <lineage>
        <taxon>Eukaryota</taxon>
        <taxon>Metazoa</taxon>
        <taxon>Ecdysozoa</taxon>
        <taxon>Arthropoda</taxon>
        <taxon>Chelicerata</taxon>
        <taxon>Arachnida</taxon>
        <taxon>Araneae</taxon>
        <taxon>Araneomorphae</taxon>
        <taxon>Entelegynae</taxon>
        <taxon>Araneoidea</taxon>
        <taxon>Araneidae</taxon>
        <taxon>Caerostris</taxon>
    </lineage>
</organism>
<gene>
    <name evidence="2" type="ORF">CEXT_472451</name>
</gene>
<keyword evidence="1" id="KW-0732">Signal</keyword>
<name>A0AAV4X3B1_CAEEX</name>
<evidence type="ECO:0000313" key="2">
    <source>
        <dbReference type="EMBL" id="GIY88501.1"/>
    </source>
</evidence>